<keyword evidence="2" id="KW-1185">Reference proteome</keyword>
<dbReference type="RefSeq" id="WP_027845545.1">
    <property type="nucleotide sequence ID" value="NZ_LMTZ01000085.1"/>
</dbReference>
<protein>
    <submittedName>
        <fullName evidence="1">Uncharacterized protein</fullName>
    </submittedName>
</protein>
<reference evidence="1 2" key="1">
    <citation type="journal article" date="2015" name="Genome Announc.">
        <title>Draft Genome of the Euendolithic (true boring) Cyanobacterium Mastigocoleus testarum strain BC008.</title>
        <authorList>
            <person name="Guida B.S."/>
            <person name="Garcia-Pichel F."/>
        </authorList>
    </citation>
    <scope>NUCLEOTIDE SEQUENCE [LARGE SCALE GENOMIC DNA]</scope>
    <source>
        <strain evidence="1 2">BC008</strain>
    </source>
</reference>
<comment type="caution">
    <text evidence="1">The sequence shown here is derived from an EMBL/GenBank/DDBJ whole genome shotgun (WGS) entry which is preliminary data.</text>
</comment>
<proteinExistence type="predicted"/>
<organism evidence="1 2">
    <name type="scientific">Mastigocoleus testarum BC008</name>
    <dbReference type="NCBI Taxonomy" id="371196"/>
    <lineage>
        <taxon>Bacteria</taxon>
        <taxon>Bacillati</taxon>
        <taxon>Cyanobacteriota</taxon>
        <taxon>Cyanophyceae</taxon>
        <taxon>Nostocales</taxon>
        <taxon>Hapalosiphonaceae</taxon>
        <taxon>Mastigocoleus</taxon>
    </lineage>
</organism>
<dbReference type="Proteomes" id="UP000053372">
    <property type="component" value="Unassembled WGS sequence"/>
</dbReference>
<dbReference type="OrthoDB" id="427830at2"/>
<name>A0A0V7ZTS7_9CYAN</name>
<accession>A0A0V7ZTS7</accession>
<gene>
    <name evidence="1" type="ORF">BC008_44335</name>
</gene>
<evidence type="ECO:0000313" key="1">
    <source>
        <dbReference type="EMBL" id="KST67778.1"/>
    </source>
</evidence>
<evidence type="ECO:0000313" key="2">
    <source>
        <dbReference type="Proteomes" id="UP000053372"/>
    </source>
</evidence>
<dbReference type="AlphaFoldDB" id="A0A0V7ZTS7"/>
<dbReference type="EMBL" id="LMTZ01000085">
    <property type="protein sequence ID" value="KST67778.1"/>
    <property type="molecule type" value="Genomic_DNA"/>
</dbReference>
<sequence length="72" mass="8270">MKAHRIETTLTENGTLNLKDLPFQAGEQVEIIILENPKHPSESNLYPLHGTVIRYDDPFDPAVPLEDWEMLQ</sequence>